<protein>
    <submittedName>
        <fullName evidence="1">Uncharacterized protein</fullName>
    </submittedName>
</protein>
<sequence>MILVNTVSQLQQNNLKYRENLYFEPIVKASDIFFQGFLPKQLQNNYSLEVHLVSYQGDEFIADVTNDFEAVFAVSIYNKNYFTLRLRQFSPVFEGHKYFSFKIIVRNAGFLVFTRITEPYQRFLTGKTCYAVIDDFAMMIVNKSGYIKINNSVFQFGQGLHEAGYDLDYIDGNYYLYVDCNDIVQIGYCYRGEDYIIDVPLTATTFIVDGCQLPHIRLEATFNCEDSVTGDYYGDPKTLLNYSQNSATLRFRKTIYIPGEITVSPTEIKKNVSFLGKPQRSEYVRKFDLTGLDVFPEWKMLEIEAMFSGRRIFINGIEYVYRGGKIFIKDDIPGTGSWKLKTELEDFPKVNDFSCIDDCSTFCYFFVIPSGNKDQTYYGEEKQPIAYTYQGLLDYFSGLSDTVSVVDFNTDALWCDVTAVIKIDTFGTVPSFIYYKLPLEEYRIFAKYDDCDNPVKLCEGMSGCKRPSGTTSIFSEYIGCAPAPYQVTSRTEKLGTFIEFGYDQIYHEWNIISYSFKKYSTFVTIEFVVENTNISDSTNLTNEPILRLNAIGVPPNYVYENNGNAYFEIGVNGDIIASGNTINHQLTLTTTYNI</sequence>
<comment type="caution">
    <text evidence="1">The sequence shown here is derived from an EMBL/GenBank/DDBJ whole genome shotgun (WGS) entry which is preliminary data.</text>
</comment>
<accession>A0A5N4BJ34</accession>
<dbReference type="RefSeq" id="WP_152291410.1">
    <property type="nucleotide sequence ID" value="NZ_VTPV01000022.1"/>
</dbReference>
<keyword evidence="2" id="KW-1185">Reference proteome</keyword>
<evidence type="ECO:0000313" key="2">
    <source>
        <dbReference type="Proteomes" id="UP000326384"/>
    </source>
</evidence>
<dbReference type="EMBL" id="VTPV01000022">
    <property type="protein sequence ID" value="KAB1228456.1"/>
    <property type="molecule type" value="Genomic_DNA"/>
</dbReference>
<proteinExistence type="predicted"/>
<reference evidence="1 2" key="1">
    <citation type="journal article" date="2019" name="Stand. Genomic Sci.">
        <title>Draft Whole-Genome Sequence of a Novel Chryseobacterium viscerum Strain Isolated from Fresh Water at Dripping Springs, New Mexico.</title>
        <authorList>
            <person name="Kyndt J.A."/>
            <person name="Moore T.C."/>
        </authorList>
    </citation>
    <scope>NUCLEOTIDE SEQUENCE [LARGE SCALE GENOMIC DNA]</scope>
    <source>
        <strain evidence="1 2">DPS</strain>
    </source>
</reference>
<dbReference type="Proteomes" id="UP000326384">
    <property type="component" value="Unassembled WGS sequence"/>
</dbReference>
<name>A0A5N4BJ34_9FLAO</name>
<evidence type="ECO:0000313" key="1">
    <source>
        <dbReference type="EMBL" id="KAB1228456.1"/>
    </source>
</evidence>
<gene>
    <name evidence="1" type="ORF">F8D52_22535</name>
</gene>
<organism evidence="1 2">
    <name type="scientific">Chryseobacterium viscerum</name>
    <dbReference type="NCBI Taxonomy" id="1037377"/>
    <lineage>
        <taxon>Bacteria</taxon>
        <taxon>Pseudomonadati</taxon>
        <taxon>Bacteroidota</taxon>
        <taxon>Flavobacteriia</taxon>
        <taxon>Flavobacteriales</taxon>
        <taxon>Weeksellaceae</taxon>
        <taxon>Chryseobacterium group</taxon>
        <taxon>Chryseobacterium</taxon>
    </lineage>
</organism>